<dbReference type="OrthoDB" id="1923159at2759"/>
<feature type="compositionally biased region" description="Low complexity" evidence="2">
    <location>
        <begin position="474"/>
        <end position="507"/>
    </location>
</feature>
<evidence type="ECO:0000256" key="2">
    <source>
        <dbReference type="SAM" id="MobiDB-lite"/>
    </source>
</evidence>
<feature type="compositionally biased region" description="Basic and acidic residues" evidence="2">
    <location>
        <begin position="392"/>
        <end position="419"/>
    </location>
</feature>
<sequence length="928" mass="96494">MAIIYEQEFAPSEQASLSVDALVNDFDIDTDSHMGLPPSRGHILQQPRRATPTIPPGFSAPATPRLPSETPLRPLSRTAIAAGITPAVPLLRTATPVKSKIIERHSDLLKDHPAPDTSDLSTPPVTVGSKDLESHKNPSQQSVVPNPRQSEILEEMKTKDEARQVQKENTSSAIRPAGSNLTGIKSPSKSDLKTKRAASDFVSTNKSTMTTSADYSPQKAAKAAPRTVSSPSKRQPPGKLDIAAATKLSEKDLVDAATMAVSNMPDIQMKNARAVSLAPTISHPSSPAVPSTGSPIKRSAPRTIRVLPTPKSENPPPLSASSAASMPPLPSVVKLRSRQASVTSLNQPGTPASEFISDNASIASTSISRANSPPPGTVVGSAPIRQKTKTQAKRERQERAKQIADEKNMVMEDFVKSSDPEPVQAPIVGRKKKAKKSAAVSSNATAASTPAISLPASPKTATHNKAEEERDASESSSSAPAPAAIPSASATKKASPTKSTSPTKSSQPLPPSPDPPKSSKFTQSSQSQPTAASILADLQRTGDLLASTLEFFKPLSASISHLTRTGTPATSPSVDPTSIPSHPDLRIHFSEADLDALAKKLPVHLGGEDGKTSTRTLITPQGKFLWGLSKELEERVLELEKRVEEIKGIARWRPQGQKSYQHPQLHNATGRVGKGDYKTDVLPAIATALKEAGAKLGKQAQTQSATSSTGTKYATHAKDNAAFDDALAYLNQWVLPSDSPQSGTLHTQMPRSEAASVGGPAPSLAPSSLKNNADFAAAAAKIVAAGGGDAHRTANLAAAAKLVAAGGGDVNMIPIPDLENLGVFAAEVLGGYVVQGLEALVGVDGTGGVFGGTAYGGTGGVSRTYGAGEGAGGRGGAGMGGSAGSVLSLEEAEQAMIQSRKEAEQLEKKVNALVKRNRKILSGAVGGR</sequence>
<name>A0A8E2EA59_9PEZI</name>
<dbReference type="Proteomes" id="UP000250266">
    <property type="component" value="Unassembled WGS sequence"/>
</dbReference>
<evidence type="ECO:0000256" key="1">
    <source>
        <dbReference type="SAM" id="Coils"/>
    </source>
</evidence>
<feature type="compositionally biased region" description="Polar residues" evidence="2">
    <location>
        <begin position="167"/>
        <end position="187"/>
    </location>
</feature>
<protein>
    <submittedName>
        <fullName evidence="3">Uncharacterized protein</fullName>
    </submittedName>
</protein>
<evidence type="ECO:0000313" key="4">
    <source>
        <dbReference type="Proteomes" id="UP000250266"/>
    </source>
</evidence>
<feature type="compositionally biased region" description="Polar residues" evidence="2">
    <location>
        <begin position="282"/>
        <end position="294"/>
    </location>
</feature>
<feature type="compositionally biased region" description="Polar residues" evidence="2">
    <location>
        <begin position="562"/>
        <end position="580"/>
    </location>
</feature>
<dbReference type="AlphaFoldDB" id="A0A8E2EA59"/>
<feature type="compositionally biased region" description="Polar residues" evidence="2">
    <location>
        <begin position="740"/>
        <end position="750"/>
    </location>
</feature>
<feature type="compositionally biased region" description="Low complexity" evidence="2">
    <location>
        <begin position="437"/>
        <end position="453"/>
    </location>
</feature>
<reference evidence="3 4" key="1">
    <citation type="journal article" date="2016" name="Nat. Commun.">
        <title>Ectomycorrhizal ecology is imprinted in the genome of the dominant symbiotic fungus Cenococcum geophilum.</title>
        <authorList>
            <consortium name="DOE Joint Genome Institute"/>
            <person name="Peter M."/>
            <person name="Kohler A."/>
            <person name="Ohm R.A."/>
            <person name="Kuo A."/>
            <person name="Krutzmann J."/>
            <person name="Morin E."/>
            <person name="Arend M."/>
            <person name="Barry K.W."/>
            <person name="Binder M."/>
            <person name="Choi C."/>
            <person name="Clum A."/>
            <person name="Copeland A."/>
            <person name="Grisel N."/>
            <person name="Haridas S."/>
            <person name="Kipfer T."/>
            <person name="LaButti K."/>
            <person name="Lindquist E."/>
            <person name="Lipzen A."/>
            <person name="Maire R."/>
            <person name="Meier B."/>
            <person name="Mihaltcheva S."/>
            <person name="Molinier V."/>
            <person name="Murat C."/>
            <person name="Poggeler S."/>
            <person name="Quandt C.A."/>
            <person name="Sperisen C."/>
            <person name="Tritt A."/>
            <person name="Tisserant E."/>
            <person name="Crous P.W."/>
            <person name="Henrissat B."/>
            <person name="Nehls U."/>
            <person name="Egli S."/>
            <person name="Spatafora J.W."/>
            <person name="Grigoriev I.V."/>
            <person name="Martin F.M."/>
        </authorList>
    </citation>
    <scope>NUCLEOTIDE SEQUENCE [LARGE SCALE GENOMIC DNA]</scope>
    <source>
        <strain evidence="3 4">CBS 459.81</strain>
    </source>
</reference>
<feature type="region of interest" description="Disordered" evidence="2">
    <location>
        <begin position="107"/>
        <end position="243"/>
    </location>
</feature>
<feature type="coiled-coil region" evidence="1">
    <location>
        <begin position="889"/>
        <end position="916"/>
    </location>
</feature>
<keyword evidence="4" id="KW-1185">Reference proteome</keyword>
<organism evidence="3 4">
    <name type="scientific">Lepidopterella palustris CBS 459.81</name>
    <dbReference type="NCBI Taxonomy" id="1314670"/>
    <lineage>
        <taxon>Eukaryota</taxon>
        <taxon>Fungi</taxon>
        <taxon>Dikarya</taxon>
        <taxon>Ascomycota</taxon>
        <taxon>Pezizomycotina</taxon>
        <taxon>Dothideomycetes</taxon>
        <taxon>Pleosporomycetidae</taxon>
        <taxon>Mytilinidiales</taxon>
        <taxon>Argynnaceae</taxon>
        <taxon>Lepidopterella</taxon>
    </lineage>
</organism>
<feature type="region of interest" description="Disordered" evidence="2">
    <location>
        <begin position="740"/>
        <end position="763"/>
    </location>
</feature>
<proteinExistence type="predicted"/>
<feature type="compositionally biased region" description="Low complexity" evidence="2">
    <location>
        <begin position="518"/>
        <end position="528"/>
    </location>
</feature>
<feature type="region of interest" description="Disordered" evidence="2">
    <location>
        <begin position="562"/>
        <end position="584"/>
    </location>
</feature>
<keyword evidence="1" id="KW-0175">Coiled coil</keyword>
<accession>A0A8E2EA59</accession>
<feature type="compositionally biased region" description="Basic and acidic residues" evidence="2">
    <location>
        <begin position="154"/>
        <end position="166"/>
    </location>
</feature>
<feature type="compositionally biased region" description="Polar residues" evidence="2">
    <location>
        <begin position="137"/>
        <end position="149"/>
    </location>
</feature>
<gene>
    <name evidence="3" type="ORF">K432DRAFT_416990</name>
</gene>
<feature type="compositionally biased region" description="Basic and acidic residues" evidence="2">
    <location>
        <begin position="188"/>
        <end position="198"/>
    </location>
</feature>
<feature type="compositionally biased region" description="Polar residues" evidence="2">
    <location>
        <begin position="201"/>
        <end position="215"/>
    </location>
</feature>
<feature type="compositionally biased region" description="Polar residues" evidence="2">
    <location>
        <begin position="338"/>
        <end position="354"/>
    </location>
</feature>
<dbReference type="EMBL" id="KV744979">
    <property type="protein sequence ID" value="OCK79991.1"/>
    <property type="molecule type" value="Genomic_DNA"/>
</dbReference>
<feature type="region of interest" description="Disordered" evidence="2">
    <location>
        <begin position="366"/>
        <end position="531"/>
    </location>
</feature>
<evidence type="ECO:0000313" key="3">
    <source>
        <dbReference type="EMBL" id="OCK79991.1"/>
    </source>
</evidence>
<feature type="region of interest" description="Disordered" evidence="2">
    <location>
        <begin position="278"/>
        <end position="354"/>
    </location>
</feature>